<proteinExistence type="predicted"/>
<gene>
    <name evidence="1" type="ORF">B0H16DRAFT_1693459</name>
</gene>
<keyword evidence="2" id="KW-1185">Reference proteome</keyword>
<evidence type="ECO:0000313" key="2">
    <source>
        <dbReference type="Proteomes" id="UP001215598"/>
    </source>
</evidence>
<accession>A0AAD7IKU4</accession>
<dbReference type="EMBL" id="JARKIB010000090">
    <property type="protein sequence ID" value="KAJ7743621.1"/>
    <property type="molecule type" value="Genomic_DNA"/>
</dbReference>
<sequence length="198" mass="22124">MHKKTQQNPKPGQVVGFGLPWGHGFLQGNQFGFGFSLDSTNQNEIGMIYSSWNGSGTVSEHRPSEPRIKLSTELYHFLNRARSIGFLLDVVFDRVEVRVEGVLNVLVANPSGLKLLVYLGEMESEAEKMSRKRIWELVPTPITGMWVGEPERERGVLTLAIVNVDTIARTARSLPIYGITALPENFHISDSLDAFDHC</sequence>
<dbReference type="Proteomes" id="UP001215598">
    <property type="component" value="Unassembled WGS sequence"/>
</dbReference>
<organism evidence="1 2">
    <name type="scientific">Mycena metata</name>
    <dbReference type="NCBI Taxonomy" id="1033252"/>
    <lineage>
        <taxon>Eukaryota</taxon>
        <taxon>Fungi</taxon>
        <taxon>Dikarya</taxon>
        <taxon>Basidiomycota</taxon>
        <taxon>Agaricomycotina</taxon>
        <taxon>Agaricomycetes</taxon>
        <taxon>Agaricomycetidae</taxon>
        <taxon>Agaricales</taxon>
        <taxon>Marasmiineae</taxon>
        <taxon>Mycenaceae</taxon>
        <taxon>Mycena</taxon>
    </lineage>
</organism>
<reference evidence="1" key="1">
    <citation type="submission" date="2023-03" db="EMBL/GenBank/DDBJ databases">
        <title>Massive genome expansion in bonnet fungi (Mycena s.s.) driven by repeated elements and novel gene families across ecological guilds.</title>
        <authorList>
            <consortium name="Lawrence Berkeley National Laboratory"/>
            <person name="Harder C.B."/>
            <person name="Miyauchi S."/>
            <person name="Viragh M."/>
            <person name="Kuo A."/>
            <person name="Thoen E."/>
            <person name="Andreopoulos B."/>
            <person name="Lu D."/>
            <person name="Skrede I."/>
            <person name="Drula E."/>
            <person name="Henrissat B."/>
            <person name="Morin E."/>
            <person name="Kohler A."/>
            <person name="Barry K."/>
            <person name="LaButti K."/>
            <person name="Morin E."/>
            <person name="Salamov A."/>
            <person name="Lipzen A."/>
            <person name="Mereny Z."/>
            <person name="Hegedus B."/>
            <person name="Baldrian P."/>
            <person name="Stursova M."/>
            <person name="Weitz H."/>
            <person name="Taylor A."/>
            <person name="Grigoriev I.V."/>
            <person name="Nagy L.G."/>
            <person name="Martin F."/>
            <person name="Kauserud H."/>
        </authorList>
    </citation>
    <scope>NUCLEOTIDE SEQUENCE</scope>
    <source>
        <strain evidence="1">CBHHK182m</strain>
    </source>
</reference>
<name>A0AAD7IKU4_9AGAR</name>
<comment type="caution">
    <text evidence="1">The sequence shown here is derived from an EMBL/GenBank/DDBJ whole genome shotgun (WGS) entry which is preliminary data.</text>
</comment>
<protein>
    <submittedName>
        <fullName evidence="1">Uncharacterized protein</fullName>
    </submittedName>
</protein>
<evidence type="ECO:0000313" key="1">
    <source>
        <dbReference type="EMBL" id="KAJ7743621.1"/>
    </source>
</evidence>
<dbReference type="AlphaFoldDB" id="A0AAD7IKU4"/>